<keyword evidence="3 12" id="KW-0762">Sugar transport</keyword>
<evidence type="ECO:0000256" key="1">
    <source>
        <dbReference type="ARBA" id="ARBA00004496"/>
    </source>
</evidence>
<evidence type="ECO:0000256" key="2">
    <source>
        <dbReference type="ARBA" id="ARBA00022448"/>
    </source>
</evidence>
<comment type="caution">
    <text evidence="12">The sequence shown here is derived from an EMBL/GenBank/DDBJ whole genome shotgun (WGS) entry which is preliminary data.</text>
</comment>
<keyword evidence="6" id="KW-0418">Kinase</keyword>
<evidence type="ECO:0000256" key="10">
    <source>
        <dbReference type="ARBA" id="ARBA00042873"/>
    </source>
</evidence>
<evidence type="ECO:0000256" key="9">
    <source>
        <dbReference type="ARBA" id="ARBA00042526"/>
    </source>
</evidence>
<reference evidence="13" key="1">
    <citation type="journal article" date="2019" name="Int. J. Syst. Evol. Microbiol.">
        <title>The Global Catalogue of Microorganisms (GCM) 10K type strain sequencing project: providing services to taxonomists for standard genome sequencing and annotation.</title>
        <authorList>
            <consortium name="The Broad Institute Genomics Platform"/>
            <consortium name="The Broad Institute Genome Sequencing Center for Infectious Disease"/>
            <person name="Wu L."/>
            <person name="Ma J."/>
        </authorList>
    </citation>
    <scope>NUCLEOTIDE SEQUENCE [LARGE SCALE GENOMIC DNA]</scope>
    <source>
        <strain evidence="13">JCM 18720</strain>
    </source>
</reference>
<organism evidence="12 13">
    <name type="scientific">Ferrimonas gelatinilytica</name>
    <dbReference type="NCBI Taxonomy" id="1255257"/>
    <lineage>
        <taxon>Bacteria</taxon>
        <taxon>Pseudomonadati</taxon>
        <taxon>Pseudomonadota</taxon>
        <taxon>Gammaproteobacteria</taxon>
        <taxon>Alteromonadales</taxon>
        <taxon>Ferrimonadaceae</taxon>
        <taxon>Ferrimonas</taxon>
    </lineage>
</organism>
<dbReference type="NCBIfam" id="TIGR00830">
    <property type="entry name" value="PTBA"/>
    <property type="match status" value="1"/>
</dbReference>
<evidence type="ECO:0000256" key="5">
    <source>
        <dbReference type="ARBA" id="ARBA00022683"/>
    </source>
</evidence>
<comment type="subcellular location">
    <subcellularLocation>
        <location evidence="1">Cytoplasm</location>
    </subcellularLocation>
</comment>
<dbReference type="NCBIfam" id="NF006962">
    <property type="entry name" value="PRK09439.1"/>
    <property type="match status" value="1"/>
</dbReference>
<evidence type="ECO:0000256" key="6">
    <source>
        <dbReference type="ARBA" id="ARBA00022777"/>
    </source>
</evidence>
<keyword evidence="13" id="KW-1185">Reference proteome</keyword>
<dbReference type="InterPro" id="IPR001127">
    <property type="entry name" value="PTS_EIIA_1_perm"/>
</dbReference>
<sequence>MGFLSRLRRIVANRETPVDGVDILAPVSGRIVAIEDVPDVVFSEKIVGDGIAIDPQGSQVLAPIDGTIGRLFDANHAFSLESPLGLELFVHFGIDTVELGGAGFRRLAQEGQQVKAGDPILEFDLDYLKEHAKSLLTPVVIANMEDVASMEKDEGEVIAGQTRILRVEL</sequence>
<gene>
    <name evidence="12" type="primary">crr</name>
    <name evidence="12" type="ORF">GCM10025772_12630</name>
</gene>
<evidence type="ECO:0000313" key="12">
    <source>
        <dbReference type="EMBL" id="GAA5189683.1"/>
    </source>
</evidence>
<keyword evidence="4" id="KW-0808">Transferase</keyword>
<dbReference type="Gene3D" id="2.70.70.10">
    <property type="entry name" value="Glucose Permease (Domain IIA)"/>
    <property type="match status" value="1"/>
</dbReference>
<dbReference type="PROSITE" id="PS00371">
    <property type="entry name" value="PTS_EIIA_TYPE_1_HIS"/>
    <property type="match status" value="1"/>
</dbReference>
<evidence type="ECO:0000256" key="7">
    <source>
        <dbReference type="ARBA" id="ARBA00039163"/>
    </source>
</evidence>
<protein>
    <recommendedName>
        <fullName evidence="7">PTS system glucose-specific EIIA component</fullName>
    </recommendedName>
    <alternativeName>
        <fullName evidence="10">EIIA-Glc</fullName>
    </alternativeName>
    <alternativeName>
        <fullName evidence="9">EIII-Glc</fullName>
    </alternativeName>
    <alternativeName>
        <fullName evidence="8">Glucose-specific phosphotransferase enzyme IIA component</fullName>
    </alternativeName>
</protein>
<dbReference type="EMBL" id="BAABLF010000006">
    <property type="protein sequence ID" value="GAA5189683.1"/>
    <property type="molecule type" value="Genomic_DNA"/>
</dbReference>
<dbReference type="InterPro" id="IPR011055">
    <property type="entry name" value="Dup_hybrid_motif"/>
</dbReference>
<feature type="domain" description="PTS EIIA type-1" evidence="11">
    <location>
        <begin position="39"/>
        <end position="143"/>
    </location>
</feature>
<dbReference type="PANTHER" id="PTHR45008:SF1">
    <property type="entry name" value="PTS SYSTEM GLUCOSE-SPECIFIC EIIA COMPONENT"/>
    <property type="match status" value="1"/>
</dbReference>
<dbReference type="Proteomes" id="UP001501600">
    <property type="component" value="Unassembled WGS sequence"/>
</dbReference>
<evidence type="ECO:0000259" key="11">
    <source>
        <dbReference type="PROSITE" id="PS51093"/>
    </source>
</evidence>
<dbReference type="RefSeq" id="WP_345316195.1">
    <property type="nucleotide sequence ID" value="NZ_BAABLF010000006.1"/>
</dbReference>
<evidence type="ECO:0000313" key="13">
    <source>
        <dbReference type="Proteomes" id="UP001501600"/>
    </source>
</evidence>
<keyword evidence="2" id="KW-0813">Transport</keyword>
<evidence type="ECO:0000256" key="8">
    <source>
        <dbReference type="ARBA" id="ARBA00042296"/>
    </source>
</evidence>
<name>A0ABP9S1E6_9GAMM</name>
<accession>A0ABP9S1E6</accession>
<keyword evidence="5" id="KW-0598">Phosphotransferase system</keyword>
<dbReference type="Pfam" id="PF00358">
    <property type="entry name" value="PTS_EIIA_1"/>
    <property type="match status" value="1"/>
</dbReference>
<dbReference type="PROSITE" id="PS51093">
    <property type="entry name" value="PTS_EIIA_TYPE_1"/>
    <property type="match status" value="1"/>
</dbReference>
<evidence type="ECO:0000256" key="4">
    <source>
        <dbReference type="ARBA" id="ARBA00022679"/>
    </source>
</evidence>
<dbReference type="PANTHER" id="PTHR45008">
    <property type="entry name" value="PTS SYSTEM GLUCOSE-SPECIFIC EIIA COMPONENT"/>
    <property type="match status" value="1"/>
</dbReference>
<dbReference type="SUPFAM" id="SSF51261">
    <property type="entry name" value="Duplicated hybrid motif"/>
    <property type="match status" value="1"/>
</dbReference>
<dbReference type="InterPro" id="IPR050890">
    <property type="entry name" value="PTS_EIIA_component"/>
</dbReference>
<evidence type="ECO:0000256" key="3">
    <source>
        <dbReference type="ARBA" id="ARBA00022597"/>
    </source>
</evidence>
<proteinExistence type="predicted"/>